<dbReference type="InterPro" id="IPR011990">
    <property type="entry name" value="TPR-like_helical_dom_sf"/>
</dbReference>
<dbReference type="SUPFAM" id="SSF48452">
    <property type="entry name" value="TPR-like"/>
    <property type="match status" value="3"/>
</dbReference>
<dbReference type="Proteomes" id="UP000644693">
    <property type="component" value="Unassembled WGS sequence"/>
</dbReference>
<feature type="chain" id="PRO_5036942713" description="Tetratricopeptide repeat protein" evidence="2">
    <location>
        <begin position="21"/>
        <end position="580"/>
    </location>
</feature>
<evidence type="ECO:0008006" key="5">
    <source>
        <dbReference type="Google" id="ProtNLM"/>
    </source>
</evidence>
<comment type="caution">
    <text evidence="3">The sequence shown here is derived from an EMBL/GenBank/DDBJ whole genome shotgun (WGS) entry which is preliminary data.</text>
</comment>
<gene>
    <name evidence="3" type="ORF">GCM10007053_01750</name>
</gene>
<accession>A0A919CI98</accession>
<dbReference type="PROSITE" id="PS51257">
    <property type="entry name" value="PROKAR_LIPOPROTEIN"/>
    <property type="match status" value="1"/>
</dbReference>
<evidence type="ECO:0000256" key="1">
    <source>
        <dbReference type="PROSITE-ProRule" id="PRU00339"/>
    </source>
</evidence>
<dbReference type="EMBL" id="BMYM01000001">
    <property type="protein sequence ID" value="GHD25660.1"/>
    <property type="molecule type" value="Genomic_DNA"/>
</dbReference>
<proteinExistence type="predicted"/>
<dbReference type="SMART" id="SM00028">
    <property type="entry name" value="TPR"/>
    <property type="match status" value="6"/>
</dbReference>
<keyword evidence="4" id="KW-1185">Reference proteome</keyword>
<dbReference type="PANTHER" id="PTHR12558">
    <property type="entry name" value="CELL DIVISION CYCLE 16,23,27"/>
    <property type="match status" value="1"/>
</dbReference>
<dbReference type="PANTHER" id="PTHR12558:SF33">
    <property type="entry name" value="BLL7664 PROTEIN"/>
    <property type="match status" value="1"/>
</dbReference>
<evidence type="ECO:0000256" key="2">
    <source>
        <dbReference type="SAM" id="SignalP"/>
    </source>
</evidence>
<dbReference type="InterPro" id="IPR019734">
    <property type="entry name" value="TPR_rpt"/>
</dbReference>
<feature type="signal peptide" evidence="2">
    <location>
        <begin position="1"/>
        <end position="20"/>
    </location>
</feature>
<reference evidence="3" key="1">
    <citation type="journal article" date="2014" name="Int. J. Syst. Evol. Microbiol.">
        <title>Complete genome sequence of Corynebacterium casei LMG S-19264T (=DSM 44701T), isolated from a smear-ripened cheese.</title>
        <authorList>
            <consortium name="US DOE Joint Genome Institute (JGI-PGF)"/>
            <person name="Walter F."/>
            <person name="Albersmeier A."/>
            <person name="Kalinowski J."/>
            <person name="Ruckert C."/>
        </authorList>
    </citation>
    <scope>NUCLEOTIDE SEQUENCE</scope>
    <source>
        <strain evidence="3">KCTC 23430</strain>
    </source>
</reference>
<dbReference type="PROSITE" id="PS50005">
    <property type="entry name" value="TPR"/>
    <property type="match status" value="1"/>
</dbReference>
<organism evidence="3 4">
    <name type="scientific">Parahalioglobus pacificus</name>
    <dbReference type="NCBI Taxonomy" id="930806"/>
    <lineage>
        <taxon>Bacteria</taxon>
        <taxon>Pseudomonadati</taxon>
        <taxon>Pseudomonadota</taxon>
        <taxon>Gammaproteobacteria</taxon>
        <taxon>Cellvibrionales</taxon>
        <taxon>Halieaceae</taxon>
        <taxon>Parahalioglobus</taxon>
    </lineage>
</organism>
<protein>
    <recommendedName>
        <fullName evidence="5">Tetratricopeptide repeat protein</fullName>
    </recommendedName>
</protein>
<evidence type="ECO:0000313" key="3">
    <source>
        <dbReference type="EMBL" id="GHD25660.1"/>
    </source>
</evidence>
<evidence type="ECO:0000313" key="4">
    <source>
        <dbReference type="Proteomes" id="UP000644693"/>
    </source>
</evidence>
<dbReference type="AlphaFoldDB" id="A0A919CI98"/>
<name>A0A919CI98_9GAMM</name>
<dbReference type="Pfam" id="PF13432">
    <property type="entry name" value="TPR_16"/>
    <property type="match status" value="3"/>
</dbReference>
<feature type="repeat" description="TPR" evidence="1">
    <location>
        <begin position="527"/>
        <end position="560"/>
    </location>
</feature>
<keyword evidence="2" id="KW-0732">Signal</keyword>
<dbReference type="Gene3D" id="1.25.40.10">
    <property type="entry name" value="Tetratricopeptide repeat domain"/>
    <property type="match status" value="2"/>
</dbReference>
<keyword evidence="1" id="KW-0802">TPR repeat</keyword>
<dbReference type="RefSeq" id="WP_189474277.1">
    <property type="nucleotide sequence ID" value="NZ_BMYM01000001.1"/>
</dbReference>
<reference evidence="3" key="2">
    <citation type="submission" date="2020-09" db="EMBL/GenBank/DDBJ databases">
        <authorList>
            <person name="Sun Q."/>
            <person name="Kim S."/>
        </authorList>
    </citation>
    <scope>NUCLEOTIDE SEQUENCE</scope>
    <source>
        <strain evidence="3">KCTC 23430</strain>
    </source>
</reference>
<sequence>MPLRLLVLPILAFLAACASAPGADVANQAPQAVEVAEAPPPPPPVSERPFPAESLYPLLSAEFALRRREYESALGQYMTLAPELRDAGISAHTTRLAQYLNREPEALEAALLWTELAPESVEANSTAANLLVRRGRTLEAAPLVAAIARAGEDANFPMLLSGFRRLPPEQQSQMVTAINSYAAEMPDNTQLMLTQALLLEELGKPDASLEKLQQVFANEPYQAQALLVEARLLTAAGSRRPFRRIESALEAQPENTRLRLQYARLLTQDDIDGAKEQFEILNANAPQDADLLFSLALINREMDDPGAAKQYLKEMLALGERTDEANYYLGRLAEDEGEPQQAISYYQKVMTGRDYLSAKQRIGRILIEDGELEKSQAHFASLRAANPEQREQFFAIEAELLSNADQLDSSLALLNLGLEEYPDSTALLYSRSMVGEKQNDLVLMESDLRQILAREPDNATALNALGYTLANRTDRYDEALELISRALELQPGEPAILDSMGWVLYRQGRYDESITYLRQAFAEFPDPEVAAHLGEVLWVTGDTEAALKIWGDALDEDPQHKVLTATLERLGITALTSASP</sequence>